<evidence type="ECO:0000256" key="1">
    <source>
        <dbReference type="SAM" id="Phobius"/>
    </source>
</evidence>
<feature type="transmembrane region" description="Helical" evidence="1">
    <location>
        <begin position="52"/>
        <end position="74"/>
    </location>
</feature>
<proteinExistence type="predicted"/>
<feature type="transmembrane region" description="Helical" evidence="1">
    <location>
        <begin position="133"/>
        <end position="155"/>
    </location>
</feature>
<reference evidence="3 4" key="1">
    <citation type="journal article" date="2019" name="Int. J. Syst. Evol. Microbiol.">
        <title>The Global Catalogue of Microorganisms (GCM) 10K type strain sequencing project: providing services to taxonomists for standard genome sequencing and annotation.</title>
        <authorList>
            <consortium name="The Broad Institute Genomics Platform"/>
            <consortium name="The Broad Institute Genome Sequencing Center for Infectious Disease"/>
            <person name="Wu L."/>
            <person name="Ma J."/>
        </authorList>
    </citation>
    <scope>NUCLEOTIDE SEQUENCE [LARGE SCALE GENOMIC DNA]</scope>
    <source>
        <strain evidence="3 4">CGMCC 1.12124</strain>
    </source>
</reference>
<keyword evidence="1" id="KW-0472">Membrane</keyword>
<evidence type="ECO:0000259" key="2">
    <source>
        <dbReference type="Pfam" id="PF02517"/>
    </source>
</evidence>
<dbReference type="InterPro" id="IPR003675">
    <property type="entry name" value="Rce1/LyrA-like_dom"/>
</dbReference>
<dbReference type="PANTHER" id="PTHR36435">
    <property type="entry name" value="SLR1288 PROTEIN"/>
    <property type="match status" value="1"/>
</dbReference>
<evidence type="ECO:0000313" key="3">
    <source>
        <dbReference type="EMBL" id="MFC5277381.1"/>
    </source>
</evidence>
<feature type="transmembrane region" description="Helical" evidence="1">
    <location>
        <begin position="195"/>
        <end position="212"/>
    </location>
</feature>
<accession>A0ABD5QXM7</accession>
<dbReference type="AlphaFoldDB" id="A0ABD5QXM7"/>
<gene>
    <name evidence="3" type="ORF">ACFPM1_01170</name>
</gene>
<dbReference type="RefSeq" id="WP_256410939.1">
    <property type="nucleotide sequence ID" value="NZ_JANHDM010000002.1"/>
</dbReference>
<feature type="transmembrane region" description="Helical" evidence="1">
    <location>
        <begin position="94"/>
        <end position="113"/>
    </location>
</feature>
<dbReference type="EMBL" id="JBHSKY010000002">
    <property type="protein sequence ID" value="MFC5277381.1"/>
    <property type="molecule type" value="Genomic_DNA"/>
</dbReference>
<dbReference type="PANTHER" id="PTHR36435:SF1">
    <property type="entry name" value="CAAX AMINO TERMINAL PROTEASE FAMILY PROTEIN"/>
    <property type="match status" value="1"/>
</dbReference>
<feature type="transmembrane region" description="Helical" evidence="1">
    <location>
        <begin position="167"/>
        <end position="183"/>
    </location>
</feature>
<protein>
    <submittedName>
        <fullName evidence="3">CPBP family intramembrane glutamic endopeptidase</fullName>
        <ecNumber evidence="3">3.4.-.-</ecNumber>
    </submittedName>
</protein>
<dbReference type="EC" id="3.4.-.-" evidence="3"/>
<dbReference type="Pfam" id="PF02517">
    <property type="entry name" value="Rce1-like"/>
    <property type="match status" value="1"/>
</dbReference>
<dbReference type="GO" id="GO:0004175">
    <property type="term" value="F:endopeptidase activity"/>
    <property type="evidence" value="ECO:0007669"/>
    <property type="project" value="UniProtKB-ARBA"/>
</dbReference>
<feature type="transmembrane region" description="Helical" evidence="1">
    <location>
        <begin position="219"/>
        <end position="240"/>
    </location>
</feature>
<feature type="domain" description="CAAX prenyl protease 2/Lysostaphin resistance protein A-like" evidence="2">
    <location>
        <begin position="137"/>
        <end position="231"/>
    </location>
</feature>
<comment type="caution">
    <text evidence="3">The sequence shown here is derived from an EMBL/GenBank/DDBJ whole genome shotgun (WGS) entry which is preliminary data.</text>
</comment>
<keyword evidence="1" id="KW-0812">Transmembrane</keyword>
<keyword evidence="4" id="KW-1185">Reference proteome</keyword>
<feature type="transmembrane region" description="Helical" evidence="1">
    <location>
        <begin position="12"/>
        <end position="32"/>
    </location>
</feature>
<dbReference type="Proteomes" id="UP001596118">
    <property type="component" value="Unassembled WGS sequence"/>
</dbReference>
<keyword evidence="1" id="KW-1133">Transmembrane helix</keyword>
<organism evidence="3 4">
    <name type="scientific">Halorubrum rubrum</name>
    <dbReference type="NCBI Taxonomy" id="1126240"/>
    <lineage>
        <taxon>Archaea</taxon>
        <taxon>Methanobacteriati</taxon>
        <taxon>Methanobacteriota</taxon>
        <taxon>Stenosarchaea group</taxon>
        <taxon>Halobacteria</taxon>
        <taxon>Halobacteriales</taxon>
        <taxon>Haloferacaceae</taxon>
        <taxon>Halorubrum</taxon>
    </lineage>
</organism>
<dbReference type="InterPro" id="IPR052710">
    <property type="entry name" value="CAAX_protease"/>
</dbReference>
<keyword evidence="3" id="KW-0378">Hydrolase</keyword>
<evidence type="ECO:0000313" key="4">
    <source>
        <dbReference type="Proteomes" id="UP001596118"/>
    </source>
</evidence>
<sequence>MTVDRATLIERGVHVASAVLALLFTLVIAGLLTELATSLALRSGVVAEDTNAFTLLRTVVSFAGFLPGVVGYLAITDQRTLVSISQPSVREIGIVAVAAIVLYGIQIALLFALQALGLGTGRNSATVAAGDPVAYYAAMIAVSILLVGPAEELLLRGVVQGGLRRSFDAAPAILIAAVLFGALHGNVDGTLTEQVAYMGVTVILGSLLGLLYERTENVLVPGLAHGLYNAIIFAGLLGGAL</sequence>
<name>A0ABD5QXM7_9EURY</name>
<dbReference type="GO" id="GO:0080120">
    <property type="term" value="P:CAAX-box protein maturation"/>
    <property type="evidence" value="ECO:0007669"/>
    <property type="project" value="UniProtKB-ARBA"/>
</dbReference>